<evidence type="ECO:0000256" key="3">
    <source>
        <dbReference type="ARBA" id="ARBA00022448"/>
    </source>
</evidence>
<dbReference type="Proteomes" id="UP000007887">
    <property type="component" value="Chromosome"/>
</dbReference>
<evidence type="ECO:0000256" key="8">
    <source>
        <dbReference type="ARBA" id="ARBA00022982"/>
    </source>
</evidence>
<dbReference type="GO" id="GO:0005886">
    <property type="term" value="C:plasma membrane"/>
    <property type="evidence" value="ECO:0007669"/>
    <property type="project" value="UniProtKB-SubCell"/>
</dbReference>
<keyword evidence="7" id="KW-0479">Metal-binding</keyword>
<feature type="domain" description="NapC/NirT cytochrome c N-terminal" evidence="13">
    <location>
        <begin position="18"/>
        <end position="158"/>
    </location>
</feature>
<keyword evidence="10" id="KW-0408">Iron</keyword>
<organism evidence="14 15">
    <name type="scientific">Selenomonas ruminantium subsp. lactilytica (strain NBRC 103574 / TAM6421)</name>
    <dbReference type="NCBI Taxonomy" id="927704"/>
    <lineage>
        <taxon>Bacteria</taxon>
        <taxon>Bacillati</taxon>
        <taxon>Bacillota</taxon>
        <taxon>Negativicutes</taxon>
        <taxon>Selenomonadales</taxon>
        <taxon>Selenomonadaceae</taxon>
        <taxon>Selenomonas</taxon>
    </lineage>
</organism>
<comment type="subcellular location">
    <subcellularLocation>
        <location evidence="1">Cell membrane</location>
    </subcellularLocation>
</comment>
<keyword evidence="4" id="KW-1003">Cell membrane</keyword>
<evidence type="ECO:0000256" key="6">
    <source>
        <dbReference type="ARBA" id="ARBA00022692"/>
    </source>
</evidence>
<reference evidence="14 15" key="1">
    <citation type="submission" date="2011-10" db="EMBL/GenBank/DDBJ databases">
        <title>Whole genome sequence of Selenomonas ruminantium subsp. lactilytica TAM6421.</title>
        <authorList>
            <person name="Oguchi A."/>
            <person name="Ankai A."/>
            <person name="Kaneko J."/>
            <person name="Yamada-Narita S."/>
            <person name="Fukui S."/>
            <person name="Takahashi M."/>
            <person name="Onodera T."/>
            <person name="Kojima S."/>
            <person name="Fushimi T."/>
            <person name="Abe N."/>
            <person name="Kamio Y."/>
            <person name="Yamazaki S."/>
            <person name="Fujita N."/>
        </authorList>
    </citation>
    <scope>NUCLEOTIDE SEQUENCE [LARGE SCALE GENOMIC DNA]</scope>
    <source>
        <strain evidence="15">NBRC 103574 / TAM6421</strain>
    </source>
</reference>
<dbReference type="PATRIC" id="fig|927704.6.peg.2198"/>
<dbReference type="OrthoDB" id="9782159at2"/>
<dbReference type="Pfam" id="PF03264">
    <property type="entry name" value="Cytochrom_NNT"/>
    <property type="match status" value="1"/>
</dbReference>
<dbReference type="InterPro" id="IPR051174">
    <property type="entry name" value="Cytochrome_c-type_ET"/>
</dbReference>
<keyword evidence="9 12" id="KW-1133">Transmembrane helix</keyword>
<keyword evidence="5" id="KW-0349">Heme</keyword>
<keyword evidence="3" id="KW-0813">Transport</keyword>
<feature type="transmembrane region" description="Helical" evidence="12">
    <location>
        <begin position="21"/>
        <end position="42"/>
    </location>
</feature>
<dbReference type="InterPro" id="IPR038266">
    <property type="entry name" value="NapC/NirT_cytc_sf"/>
</dbReference>
<keyword evidence="14" id="KW-0560">Oxidoreductase</keyword>
<dbReference type="SUPFAM" id="SSF48695">
    <property type="entry name" value="Multiheme cytochromes"/>
    <property type="match status" value="1"/>
</dbReference>
<name>I0GSU2_SELRL</name>
<accession>I0GSU2</accession>
<dbReference type="EC" id="1.7.2.2" evidence="14"/>
<dbReference type="KEGG" id="sri:SELR_21210"/>
<dbReference type="GO" id="GO:0009055">
    <property type="term" value="F:electron transfer activity"/>
    <property type="evidence" value="ECO:0007669"/>
    <property type="project" value="TreeGrafter"/>
</dbReference>
<dbReference type="eggNOG" id="COG3005">
    <property type="taxonomic scope" value="Bacteria"/>
</dbReference>
<evidence type="ECO:0000256" key="7">
    <source>
        <dbReference type="ARBA" id="ARBA00022723"/>
    </source>
</evidence>
<dbReference type="HOGENOM" id="CLU_096753_0_1_9"/>
<keyword evidence="8" id="KW-0249">Electron transport</keyword>
<comment type="similarity">
    <text evidence="2">Belongs to the NapC/NirT/NrfH family.</text>
</comment>
<evidence type="ECO:0000256" key="10">
    <source>
        <dbReference type="ARBA" id="ARBA00023004"/>
    </source>
</evidence>
<evidence type="ECO:0000259" key="13">
    <source>
        <dbReference type="Pfam" id="PF03264"/>
    </source>
</evidence>
<gene>
    <name evidence="14" type="primary">nrfH</name>
    <name evidence="14" type="ordered locus">SELR_21210</name>
</gene>
<dbReference type="InterPro" id="IPR005126">
    <property type="entry name" value="NapC/NirT_cyt_c_N"/>
</dbReference>
<evidence type="ECO:0000256" key="4">
    <source>
        <dbReference type="ARBA" id="ARBA00022475"/>
    </source>
</evidence>
<sequence length="169" mass="17982">MERRGVDVEFKAFFTKHTLGCLAGGFAIGLVVCAIGAGMMSFSGSAAFCGSCHAMKGEAATFAKSTHSKQACVECHLPHDNMAIYMVEKGRTGMVDTYHAVLRDYPARIKLSADGRETVNSNCLRCHENTMGNVHAAVGVSMDTGGDCLKCHSRIAHGSNHLEGGIKVE</sequence>
<dbReference type="Gene3D" id="1.10.3820.10">
    <property type="entry name" value="Di-heme elbow motif domain"/>
    <property type="match status" value="1"/>
</dbReference>
<keyword evidence="11 12" id="KW-0472">Membrane</keyword>
<evidence type="ECO:0000256" key="12">
    <source>
        <dbReference type="SAM" id="Phobius"/>
    </source>
</evidence>
<evidence type="ECO:0000256" key="2">
    <source>
        <dbReference type="ARBA" id="ARBA00007395"/>
    </source>
</evidence>
<dbReference type="GO" id="GO:0042279">
    <property type="term" value="F:nitrite reductase (cytochrome, ammonia-forming) activity"/>
    <property type="evidence" value="ECO:0007669"/>
    <property type="project" value="UniProtKB-EC"/>
</dbReference>
<evidence type="ECO:0000256" key="9">
    <source>
        <dbReference type="ARBA" id="ARBA00022989"/>
    </source>
</evidence>
<dbReference type="GO" id="GO:0009061">
    <property type="term" value="P:anaerobic respiration"/>
    <property type="evidence" value="ECO:0007669"/>
    <property type="project" value="TreeGrafter"/>
</dbReference>
<evidence type="ECO:0000256" key="5">
    <source>
        <dbReference type="ARBA" id="ARBA00022617"/>
    </source>
</evidence>
<dbReference type="EMBL" id="AP012292">
    <property type="protein sequence ID" value="BAL83829.1"/>
    <property type="molecule type" value="Genomic_DNA"/>
</dbReference>
<proteinExistence type="inferred from homology"/>
<protein>
    <submittedName>
        <fullName evidence="14">Putative cytochrome c nitrite reductase small subunit</fullName>
        <ecNumber evidence="14">1.7.2.2</ecNumber>
    </submittedName>
</protein>
<evidence type="ECO:0000256" key="11">
    <source>
        <dbReference type="ARBA" id="ARBA00023136"/>
    </source>
</evidence>
<dbReference type="InterPro" id="IPR036280">
    <property type="entry name" value="Multihaem_cyt_sf"/>
</dbReference>
<dbReference type="AlphaFoldDB" id="I0GSU2"/>
<evidence type="ECO:0000313" key="14">
    <source>
        <dbReference type="EMBL" id="BAL83829.1"/>
    </source>
</evidence>
<evidence type="ECO:0000313" key="15">
    <source>
        <dbReference type="Proteomes" id="UP000007887"/>
    </source>
</evidence>
<dbReference type="GO" id="GO:0046872">
    <property type="term" value="F:metal ion binding"/>
    <property type="evidence" value="ECO:0007669"/>
    <property type="project" value="UniProtKB-KW"/>
</dbReference>
<keyword evidence="6 12" id="KW-0812">Transmembrane</keyword>
<dbReference type="PANTHER" id="PTHR30333:SF1">
    <property type="entry name" value="CYTOCHROME C-TYPE PROTEIN NAPC"/>
    <property type="match status" value="1"/>
</dbReference>
<dbReference type="PANTHER" id="PTHR30333">
    <property type="entry name" value="CYTOCHROME C-TYPE PROTEIN"/>
    <property type="match status" value="1"/>
</dbReference>
<evidence type="ECO:0000256" key="1">
    <source>
        <dbReference type="ARBA" id="ARBA00004236"/>
    </source>
</evidence>